<feature type="domain" description="GFO/IDH/MocA-like oxidoreductase" evidence="3">
    <location>
        <begin position="136"/>
        <end position="256"/>
    </location>
</feature>
<dbReference type="InterPro" id="IPR051450">
    <property type="entry name" value="Gfo/Idh/MocA_Oxidoreductases"/>
</dbReference>
<dbReference type="EMBL" id="FNTX01000002">
    <property type="protein sequence ID" value="SEE74582.1"/>
    <property type="molecule type" value="Genomic_DNA"/>
</dbReference>
<dbReference type="SUPFAM" id="SSF51735">
    <property type="entry name" value="NAD(P)-binding Rossmann-fold domains"/>
    <property type="match status" value="1"/>
</dbReference>
<gene>
    <name evidence="4" type="ORF">SAMN04488554_2728</name>
</gene>
<dbReference type="PANTHER" id="PTHR43377:SF1">
    <property type="entry name" value="BILIVERDIN REDUCTASE A"/>
    <property type="match status" value="1"/>
</dbReference>
<evidence type="ECO:0000313" key="4">
    <source>
        <dbReference type="EMBL" id="SEE74582.1"/>
    </source>
</evidence>
<dbReference type="SUPFAM" id="SSF55347">
    <property type="entry name" value="Glyceraldehyde-3-phosphate dehydrogenase-like, C-terminal domain"/>
    <property type="match status" value="1"/>
</dbReference>
<dbReference type="InterPro" id="IPR055170">
    <property type="entry name" value="GFO_IDH_MocA-like_dom"/>
</dbReference>
<keyword evidence="5" id="KW-1185">Reference proteome</keyword>
<evidence type="ECO:0000259" key="3">
    <source>
        <dbReference type="Pfam" id="PF22725"/>
    </source>
</evidence>
<name>A0A1H5LBZ9_9MICO</name>
<dbReference type="PANTHER" id="PTHR43377">
    <property type="entry name" value="BILIVERDIN REDUCTASE A"/>
    <property type="match status" value="1"/>
</dbReference>
<dbReference type="Gene3D" id="3.30.360.10">
    <property type="entry name" value="Dihydrodipicolinate Reductase, domain 2"/>
    <property type="match status" value="1"/>
</dbReference>
<protein>
    <submittedName>
        <fullName evidence="4">Predicted dehydrogenase</fullName>
    </submittedName>
</protein>
<dbReference type="Pfam" id="PF01408">
    <property type="entry name" value="GFO_IDH_MocA"/>
    <property type="match status" value="1"/>
</dbReference>
<dbReference type="OrthoDB" id="179913at2"/>
<sequence>MNANPDRSHVKVAVVGLGAIGQEHVDIYRAAPEAELVAVVDPRADVREEVATRTGVAAYATLADLLAEGAADAISLCTPDHLHFEDATSIIAAGVHLLLEKPITTDPAEADALTQIAEASDVVVMPGHTLRFEPRYAAARQAVADGRLGQVQHGYLRRDNKVSVADRAAGRTSVAFFLGIHDIDALQWITDQQVTEVQALATGATERTGQQAMAVLGTLRLADGAVVQIESAWNLPEDYPTDLDAAFRLVGNEAALSVHSFDAGMHVAGGGFTLPMTAGASLYGAAQGPLALELGTFLRCCLDDAVPPVTMRQAASAVKVVIALEEAVASGLTVAVAPVAAAGAGA</sequence>
<dbReference type="Proteomes" id="UP000199220">
    <property type="component" value="Unassembled WGS sequence"/>
</dbReference>
<dbReference type="AlphaFoldDB" id="A0A1H5LBZ9"/>
<evidence type="ECO:0000313" key="5">
    <source>
        <dbReference type="Proteomes" id="UP000199220"/>
    </source>
</evidence>
<evidence type="ECO:0000259" key="2">
    <source>
        <dbReference type="Pfam" id="PF01408"/>
    </source>
</evidence>
<dbReference type="Pfam" id="PF22725">
    <property type="entry name" value="GFO_IDH_MocA_C3"/>
    <property type="match status" value="1"/>
</dbReference>
<proteinExistence type="predicted"/>
<feature type="domain" description="Gfo/Idh/MocA-like oxidoreductase N-terminal" evidence="2">
    <location>
        <begin position="10"/>
        <end position="128"/>
    </location>
</feature>
<evidence type="ECO:0000256" key="1">
    <source>
        <dbReference type="ARBA" id="ARBA00023027"/>
    </source>
</evidence>
<dbReference type="RefSeq" id="WP_089773639.1">
    <property type="nucleotide sequence ID" value="NZ_FNTX01000002.1"/>
</dbReference>
<dbReference type="InterPro" id="IPR036291">
    <property type="entry name" value="NAD(P)-bd_dom_sf"/>
</dbReference>
<dbReference type="InterPro" id="IPR000683">
    <property type="entry name" value="Gfo/Idh/MocA-like_OxRdtase_N"/>
</dbReference>
<reference evidence="5" key="1">
    <citation type="submission" date="2016-10" db="EMBL/GenBank/DDBJ databases">
        <authorList>
            <person name="Varghese N."/>
            <person name="Submissions S."/>
        </authorList>
    </citation>
    <scope>NUCLEOTIDE SEQUENCE [LARGE SCALE GENOMIC DNA]</scope>
    <source>
        <strain evidence="5">DSM 21368</strain>
    </source>
</reference>
<keyword evidence="1" id="KW-0520">NAD</keyword>
<organism evidence="4 5">
    <name type="scientific">Ruania alba</name>
    <dbReference type="NCBI Taxonomy" id="648782"/>
    <lineage>
        <taxon>Bacteria</taxon>
        <taxon>Bacillati</taxon>
        <taxon>Actinomycetota</taxon>
        <taxon>Actinomycetes</taxon>
        <taxon>Micrococcales</taxon>
        <taxon>Ruaniaceae</taxon>
        <taxon>Ruania</taxon>
    </lineage>
</organism>
<dbReference type="Gene3D" id="3.40.50.720">
    <property type="entry name" value="NAD(P)-binding Rossmann-like Domain"/>
    <property type="match status" value="1"/>
</dbReference>
<dbReference type="STRING" id="648782.SAMN04488554_2728"/>
<accession>A0A1H5LBZ9</accession>
<dbReference type="GO" id="GO:0000166">
    <property type="term" value="F:nucleotide binding"/>
    <property type="evidence" value="ECO:0007669"/>
    <property type="project" value="InterPro"/>
</dbReference>